<dbReference type="GO" id="GO:0006508">
    <property type="term" value="P:proteolysis"/>
    <property type="evidence" value="ECO:0007669"/>
    <property type="project" value="UniProtKB-KW"/>
</dbReference>
<dbReference type="STRING" id="485917.Phep_3201"/>
<dbReference type="GO" id="GO:0008234">
    <property type="term" value="F:cysteine-type peptidase activity"/>
    <property type="evidence" value="ECO:0007669"/>
    <property type="project" value="UniProtKB-KW"/>
</dbReference>
<dbReference type="OrthoDB" id="9813368at2"/>
<evidence type="ECO:0000256" key="4">
    <source>
        <dbReference type="ARBA" id="ARBA00022807"/>
    </source>
</evidence>
<dbReference type="RefSeq" id="WP_015809005.1">
    <property type="nucleotide sequence ID" value="NC_013061.1"/>
</dbReference>
<feature type="domain" description="NlpC/P60" evidence="5">
    <location>
        <begin position="132"/>
        <end position="260"/>
    </location>
</feature>
<dbReference type="PANTHER" id="PTHR47053">
    <property type="entry name" value="MUREIN DD-ENDOPEPTIDASE MEPH-RELATED"/>
    <property type="match status" value="1"/>
</dbReference>
<dbReference type="PROSITE" id="PS51935">
    <property type="entry name" value="NLPC_P60"/>
    <property type="match status" value="1"/>
</dbReference>
<evidence type="ECO:0000313" key="6">
    <source>
        <dbReference type="EMBL" id="ACU05396.1"/>
    </source>
</evidence>
<organism evidence="6 7">
    <name type="scientific">Pedobacter heparinus (strain ATCC 13125 / DSM 2366 / CIP 104194 / JCM 7457 / NBRC 12017 / NCIMB 9290 / NRRL B-14731 / HIM 762-3)</name>
    <dbReference type="NCBI Taxonomy" id="485917"/>
    <lineage>
        <taxon>Bacteria</taxon>
        <taxon>Pseudomonadati</taxon>
        <taxon>Bacteroidota</taxon>
        <taxon>Sphingobacteriia</taxon>
        <taxon>Sphingobacteriales</taxon>
        <taxon>Sphingobacteriaceae</taxon>
        <taxon>Pedobacter</taxon>
    </lineage>
</organism>
<keyword evidence="2" id="KW-0645">Protease</keyword>
<name>C6Y3H1_PEDHD</name>
<gene>
    <name evidence="6" type="ordered locus">Phep_3201</name>
</gene>
<protein>
    <submittedName>
        <fullName evidence="6">NLP/P60 protein</fullName>
    </submittedName>
</protein>
<dbReference type="InterPro" id="IPR051202">
    <property type="entry name" value="Peptidase_C40"/>
</dbReference>
<dbReference type="Pfam" id="PF00877">
    <property type="entry name" value="NLPC_P60"/>
    <property type="match status" value="1"/>
</dbReference>
<dbReference type="InterPro" id="IPR041382">
    <property type="entry name" value="SH3_16"/>
</dbReference>
<sequence length="260" mass="28939">MEQQYGICRVAVAALRAEPSDKAEIASQLLFGDQVEILEQTDKWLFIRNAYDGYEGWVDFKQLGSLSAEQYAARHYYDTLVPAQPLNVITAADGGKYYLSPGSVLPAYENGCCYLGKDKFNVSFLPQGPDAQASTERISATALFFQNVPYQWGGRTLFGIDCSGFVQTVFKLNGIKLKRDAWQQAEQGSTVDFLPEVQPGDVAFFDNTEGRIIHVGILLNANEIIHASGKVKIDAMDSEGIYSAELGRYTHKLRIIKRFI</sequence>
<dbReference type="EMBL" id="CP001681">
    <property type="protein sequence ID" value="ACU05396.1"/>
    <property type="molecule type" value="Genomic_DNA"/>
</dbReference>
<proteinExistence type="inferred from homology"/>
<reference evidence="6 7" key="1">
    <citation type="journal article" date="2009" name="Stand. Genomic Sci.">
        <title>Complete genome sequence of Pedobacter heparinus type strain (HIM 762-3).</title>
        <authorList>
            <person name="Han C."/>
            <person name="Spring S."/>
            <person name="Lapidus A."/>
            <person name="Del Rio T.G."/>
            <person name="Tice H."/>
            <person name="Copeland A."/>
            <person name="Cheng J.F."/>
            <person name="Lucas S."/>
            <person name="Chen F."/>
            <person name="Nolan M."/>
            <person name="Bruce D."/>
            <person name="Goodwin L."/>
            <person name="Pitluck S."/>
            <person name="Ivanova N."/>
            <person name="Mavromatis K."/>
            <person name="Mikhailova N."/>
            <person name="Pati A."/>
            <person name="Chen A."/>
            <person name="Palaniappan K."/>
            <person name="Land M."/>
            <person name="Hauser L."/>
            <person name="Chang Y.J."/>
            <person name="Jeffries C.C."/>
            <person name="Saunders E."/>
            <person name="Chertkov O."/>
            <person name="Brettin T."/>
            <person name="Goker M."/>
            <person name="Rohde M."/>
            <person name="Bristow J."/>
            <person name="Eisen J.A."/>
            <person name="Markowitz V."/>
            <person name="Hugenholtz P."/>
            <person name="Kyrpides N.C."/>
            <person name="Klenk H.P."/>
            <person name="Detter J.C."/>
        </authorList>
    </citation>
    <scope>NUCLEOTIDE SEQUENCE [LARGE SCALE GENOMIC DNA]</scope>
    <source>
        <strain evidence="7">ATCC 13125 / DSM 2366 / CIP 104194 / JCM 7457 / NBRC 12017 / NCIMB 9290 / NRRL B-14731 / HIM 762-3</strain>
    </source>
</reference>
<dbReference type="InterPro" id="IPR038765">
    <property type="entry name" value="Papain-like_cys_pep_sf"/>
</dbReference>
<evidence type="ECO:0000256" key="1">
    <source>
        <dbReference type="ARBA" id="ARBA00007074"/>
    </source>
</evidence>
<evidence type="ECO:0000313" key="7">
    <source>
        <dbReference type="Proteomes" id="UP000000852"/>
    </source>
</evidence>
<comment type="similarity">
    <text evidence="1">Belongs to the peptidase C40 family.</text>
</comment>
<evidence type="ECO:0000256" key="3">
    <source>
        <dbReference type="ARBA" id="ARBA00022801"/>
    </source>
</evidence>
<dbReference type="Gene3D" id="2.30.30.40">
    <property type="entry name" value="SH3 Domains"/>
    <property type="match status" value="1"/>
</dbReference>
<dbReference type="HOGENOM" id="CLU_016043_13_2_10"/>
<keyword evidence="3" id="KW-0378">Hydrolase</keyword>
<dbReference type="Gene3D" id="3.90.1720.10">
    <property type="entry name" value="endopeptidase domain like (from Nostoc punctiforme)"/>
    <property type="match status" value="1"/>
</dbReference>
<dbReference type="Pfam" id="PF18348">
    <property type="entry name" value="SH3_16"/>
    <property type="match status" value="1"/>
</dbReference>
<keyword evidence="4" id="KW-0788">Thiol protease</keyword>
<evidence type="ECO:0000256" key="2">
    <source>
        <dbReference type="ARBA" id="ARBA00022670"/>
    </source>
</evidence>
<dbReference type="AlphaFoldDB" id="C6Y3H1"/>
<dbReference type="Proteomes" id="UP000000852">
    <property type="component" value="Chromosome"/>
</dbReference>
<accession>C6Y3H1</accession>
<dbReference type="PANTHER" id="PTHR47053:SF1">
    <property type="entry name" value="MUREIN DD-ENDOPEPTIDASE MEPH-RELATED"/>
    <property type="match status" value="1"/>
</dbReference>
<evidence type="ECO:0000259" key="5">
    <source>
        <dbReference type="PROSITE" id="PS51935"/>
    </source>
</evidence>
<keyword evidence="7" id="KW-1185">Reference proteome</keyword>
<dbReference type="SUPFAM" id="SSF54001">
    <property type="entry name" value="Cysteine proteinases"/>
    <property type="match status" value="1"/>
</dbReference>
<dbReference type="MEROPS" id="C40.009"/>
<dbReference type="KEGG" id="phe:Phep_3201"/>
<dbReference type="InterPro" id="IPR000064">
    <property type="entry name" value="NLP_P60_dom"/>
</dbReference>
<dbReference type="eggNOG" id="COG0791">
    <property type="taxonomic scope" value="Bacteria"/>
</dbReference>